<dbReference type="PANTHER" id="PTHR11655">
    <property type="entry name" value="60S/50S RIBOSOMAL PROTEIN L6/L9"/>
    <property type="match status" value="1"/>
</dbReference>
<evidence type="ECO:0000256" key="1">
    <source>
        <dbReference type="ARBA" id="ARBA00009356"/>
    </source>
</evidence>
<protein>
    <recommendedName>
        <fullName evidence="4">Large ribosomal subunit protein uL6</fullName>
    </recommendedName>
</protein>
<dbReference type="InterPro" id="IPR000702">
    <property type="entry name" value="Ribosomal_uL6-like"/>
</dbReference>
<dbReference type="InterPro" id="IPR036789">
    <property type="entry name" value="Ribosomal_uL6-like_a/b-dom_sf"/>
</dbReference>
<reference evidence="9" key="1">
    <citation type="submission" date="2017-09" db="EMBL/GenBank/DDBJ databases">
        <title>Depth-based differentiation of microbial function through sediment-hosted aquifers and enrichment of novel symbionts in the deep terrestrial subsurface.</title>
        <authorList>
            <person name="Probst A.J."/>
            <person name="Ladd B."/>
            <person name="Jarett J.K."/>
            <person name="Geller-Mcgrath D.E."/>
            <person name="Sieber C.M.K."/>
            <person name="Emerson J.B."/>
            <person name="Anantharaman K."/>
            <person name="Thomas B.C."/>
            <person name="Malmstrom R."/>
            <person name="Stieglmeier M."/>
            <person name="Klingl A."/>
            <person name="Woyke T."/>
            <person name="Ryan C.M."/>
            <person name="Banfield J.F."/>
        </authorList>
    </citation>
    <scope>NUCLEOTIDE SEQUENCE [LARGE SCALE GENOMIC DNA]</scope>
</reference>
<dbReference type="Proteomes" id="UP000231379">
    <property type="component" value="Unassembled WGS sequence"/>
</dbReference>
<dbReference type="FunFam" id="3.90.930.12:FF:000001">
    <property type="entry name" value="50S ribosomal protein L6"/>
    <property type="match status" value="1"/>
</dbReference>
<dbReference type="NCBIfam" id="TIGR03654">
    <property type="entry name" value="L6_bact"/>
    <property type="match status" value="1"/>
</dbReference>
<keyword evidence="2 4" id="KW-0689">Ribosomal protein</keyword>
<proteinExistence type="inferred from homology"/>
<sequence length="180" mass="18905">MSRTGKLPIAIPAGTEVSVAEGEVLVKGKGGALSRALHPAVSVEVAGSEIIVKPAAKTRLAQALWGTYAAHIRNMVSGVNTPFEKKLQVEGIGYRAELSGNTLTLLVGFSHPVVLQVPEGITVAVEKNLITISGADKERVGQFAAVVRAVRKPEPYKGKGIRYEGEVIRMKQGKKAGAAA</sequence>
<dbReference type="PANTHER" id="PTHR11655:SF14">
    <property type="entry name" value="LARGE RIBOSOMAL SUBUNIT PROTEIN UL6M"/>
    <property type="match status" value="1"/>
</dbReference>
<comment type="subunit">
    <text evidence="4">Part of the 50S ribosomal subunit.</text>
</comment>
<dbReference type="Gene3D" id="3.90.930.12">
    <property type="entry name" value="Ribosomal protein L6, alpha-beta domain"/>
    <property type="match status" value="2"/>
</dbReference>
<evidence type="ECO:0000256" key="2">
    <source>
        <dbReference type="ARBA" id="ARBA00022980"/>
    </source>
</evidence>
<name>A0A2H0U8R3_9BACT</name>
<evidence type="ECO:0000256" key="5">
    <source>
        <dbReference type="RuleBase" id="RU003869"/>
    </source>
</evidence>
<dbReference type="GO" id="GO:0002181">
    <property type="term" value="P:cytoplasmic translation"/>
    <property type="evidence" value="ECO:0007669"/>
    <property type="project" value="TreeGrafter"/>
</dbReference>
<dbReference type="EMBL" id="PFBM01000005">
    <property type="protein sequence ID" value="PIR82804.1"/>
    <property type="molecule type" value="Genomic_DNA"/>
</dbReference>
<gene>
    <name evidence="4" type="primary">rplF</name>
    <name evidence="8" type="ORF">COU20_00550</name>
</gene>
<dbReference type="SUPFAM" id="SSF56053">
    <property type="entry name" value="Ribosomal protein L6"/>
    <property type="match status" value="2"/>
</dbReference>
<dbReference type="AlphaFoldDB" id="A0A2H0U8R3"/>
<dbReference type="Pfam" id="PF00347">
    <property type="entry name" value="Ribosomal_L6"/>
    <property type="match status" value="2"/>
</dbReference>
<evidence type="ECO:0000256" key="3">
    <source>
        <dbReference type="ARBA" id="ARBA00023274"/>
    </source>
</evidence>
<evidence type="ECO:0000256" key="6">
    <source>
        <dbReference type="RuleBase" id="RU003870"/>
    </source>
</evidence>
<dbReference type="InterPro" id="IPR002358">
    <property type="entry name" value="Ribosomal_uL6_CS"/>
</dbReference>
<dbReference type="InterPro" id="IPR019906">
    <property type="entry name" value="Ribosomal_uL6_bac-type"/>
</dbReference>
<feature type="domain" description="Large ribosomal subunit protein uL6 alpha-beta" evidence="7">
    <location>
        <begin position="11"/>
        <end position="80"/>
    </location>
</feature>
<evidence type="ECO:0000259" key="7">
    <source>
        <dbReference type="Pfam" id="PF00347"/>
    </source>
</evidence>
<dbReference type="HAMAP" id="MF_01365_B">
    <property type="entry name" value="Ribosomal_uL6_B"/>
    <property type="match status" value="1"/>
</dbReference>
<dbReference type="InterPro" id="IPR020040">
    <property type="entry name" value="Ribosomal_uL6_a/b-dom"/>
</dbReference>
<evidence type="ECO:0000256" key="4">
    <source>
        <dbReference type="HAMAP-Rule" id="MF_01365"/>
    </source>
</evidence>
<dbReference type="GO" id="GO:0003735">
    <property type="term" value="F:structural constituent of ribosome"/>
    <property type="evidence" value="ECO:0007669"/>
    <property type="project" value="UniProtKB-UniRule"/>
</dbReference>
<dbReference type="PRINTS" id="PR00059">
    <property type="entry name" value="RIBOSOMALL6"/>
</dbReference>
<feature type="domain" description="Large ribosomal subunit protein uL6 alpha-beta" evidence="7">
    <location>
        <begin position="91"/>
        <end position="163"/>
    </location>
</feature>
<dbReference type="PIRSF" id="PIRSF002162">
    <property type="entry name" value="Ribosomal_L6"/>
    <property type="match status" value="1"/>
</dbReference>
<comment type="function">
    <text evidence="4 6">This protein binds to the 23S rRNA, and is important in its secondary structure. It is located near the subunit interface in the base of the L7/L12 stalk, and near the tRNA binding site of the peptidyltransferase center.</text>
</comment>
<accession>A0A2H0U8R3</accession>
<dbReference type="GO" id="GO:0019843">
    <property type="term" value="F:rRNA binding"/>
    <property type="evidence" value="ECO:0007669"/>
    <property type="project" value="UniProtKB-UniRule"/>
</dbReference>
<keyword evidence="4 6" id="KW-0699">rRNA-binding</keyword>
<dbReference type="GO" id="GO:0022625">
    <property type="term" value="C:cytosolic large ribosomal subunit"/>
    <property type="evidence" value="ECO:0007669"/>
    <property type="project" value="UniProtKB-UniRule"/>
</dbReference>
<dbReference type="PROSITE" id="PS00525">
    <property type="entry name" value="RIBOSOMAL_L6_1"/>
    <property type="match status" value="1"/>
</dbReference>
<keyword evidence="3 4" id="KW-0687">Ribonucleoprotein</keyword>
<evidence type="ECO:0000313" key="9">
    <source>
        <dbReference type="Proteomes" id="UP000231379"/>
    </source>
</evidence>
<keyword evidence="4 6" id="KW-0694">RNA-binding</keyword>
<comment type="caution">
    <text evidence="8">The sequence shown here is derived from an EMBL/GenBank/DDBJ whole genome shotgun (WGS) entry which is preliminary data.</text>
</comment>
<evidence type="ECO:0000313" key="8">
    <source>
        <dbReference type="EMBL" id="PIR82804.1"/>
    </source>
</evidence>
<comment type="similarity">
    <text evidence="1 4 5">Belongs to the universal ribosomal protein uL6 family.</text>
</comment>
<organism evidence="8 9">
    <name type="scientific">Candidatus Kaiserbacteria bacterium CG10_big_fil_rev_8_21_14_0_10_59_10</name>
    <dbReference type="NCBI Taxonomy" id="1974612"/>
    <lineage>
        <taxon>Bacteria</taxon>
        <taxon>Candidatus Kaiseribacteriota</taxon>
    </lineage>
</organism>